<evidence type="ECO:0000256" key="7">
    <source>
        <dbReference type="ARBA" id="ARBA00023136"/>
    </source>
</evidence>
<keyword evidence="6 8" id="KW-1133">Transmembrane helix</keyword>
<keyword evidence="11" id="KW-1185">Reference proteome</keyword>
<protein>
    <submittedName>
        <fullName evidence="10">ABC transporter permease</fullName>
    </submittedName>
</protein>
<keyword evidence="7 8" id="KW-0472">Membrane</keyword>
<keyword evidence="5 8" id="KW-0812">Transmembrane</keyword>
<feature type="transmembrane region" description="Helical" evidence="8">
    <location>
        <begin position="299"/>
        <end position="317"/>
    </location>
</feature>
<keyword evidence="4" id="KW-1003">Cell membrane</keyword>
<evidence type="ECO:0000256" key="6">
    <source>
        <dbReference type="ARBA" id="ARBA00022989"/>
    </source>
</evidence>
<dbReference type="KEGG" id="coh:EAV92_14945"/>
<dbReference type="InterPro" id="IPR047817">
    <property type="entry name" value="ABC2_TM_bact-type"/>
</dbReference>
<dbReference type="Pfam" id="PF12698">
    <property type="entry name" value="ABC2_membrane_3"/>
    <property type="match status" value="1"/>
</dbReference>
<evidence type="ECO:0000259" key="9">
    <source>
        <dbReference type="PROSITE" id="PS51012"/>
    </source>
</evidence>
<dbReference type="InterPro" id="IPR051449">
    <property type="entry name" value="ABC-2_transporter_component"/>
</dbReference>
<comment type="similarity">
    <text evidence="2">Belongs to the ABC-2 integral membrane protein family.</text>
</comment>
<dbReference type="GO" id="GO:0005886">
    <property type="term" value="C:plasma membrane"/>
    <property type="evidence" value="ECO:0007669"/>
    <property type="project" value="UniProtKB-SubCell"/>
</dbReference>
<comment type="subcellular location">
    <subcellularLocation>
        <location evidence="1">Cell membrane</location>
        <topology evidence="1">Multi-pass membrane protein</topology>
    </subcellularLocation>
</comment>
<dbReference type="PANTHER" id="PTHR30294">
    <property type="entry name" value="MEMBRANE COMPONENT OF ABC TRANSPORTER YHHJ-RELATED"/>
    <property type="match status" value="1"/>
</dbReference>
<evidence type="ECO:0000256" key="1">
    <source>
        <dbReference type="ARBA" id="ARBA00004651"/>
    </source>
</evidence>
<evidence type="ECO:0000256" key="5">
    <source>
        <dbReference type="ARBA" id="ARBA00022692"/>
    </source>
</evidence>
<dbReference type="RefSeq" id="WP_123041840.1">
    <property type="nucleotide sequence ID" value="NZ_CP033433.1"/>
</dbReference>
<feature type="transmembrane region" description="Helical" evidence="8">
    <location>
        <begin position="269"/>
        <end position="287"/>
    </location>
</feature>
<keyword evidence="3" id="KW-0813">Transport</keyword>
<reference evidence="10 11" key="1">
    <citation type="submission" date="2018-10" db="EMBL/GenBank/DDBJ databases">
        <title>Genome Sequence of Cohnella sp.</title>
        <authorList>
            <person name="Srinivasan S."/>
            <person name="Kim M.K."/>
        </authorList>
    </citation>
    <scope>NUCLEOTIDE SEQUENCE [LARGE SCALE GENOMIC DNA]</scope>
    <source>
        <strain evidence="10 11">18JY8-7</strain>
    </source>
</reference>
<dbReference type="AlphaFoldDB" id="A0A3G3JZS4"/>
<dbReference type="PROSITE" id="PS51012">
    <property type="entry name" value="ABC_TM2"/>
    <property type="match status" value="1"/>
</dbReference>
<dbReference type="InterPro" id="IPR013525">
    <property type="entry name" value="ABC2_TM"/>
</dbReference>
<evidence type="ECO:0000313" key="11">
    <source>
        <dbReference type="Proteomes" id="UP000269097"/>
    </source>
</evidence>
<feature type="transmembrane region" description="Helical" evidence="8">
    <location>
        <begin position="187"/>
        <end position="206"/>
    </location>
</feature>
<proteinExistence type="inferred from homology"/>
<sequence length="381" mass="41483">MQDFLWLMKKTFQTLIRRKSALIVMALPIAGVLLSMLIYGNSGGSDLRVGIVNLDGGEAVTEDAAKFVAALNKVKVTQTDEASLRKDLAAGKLDAGIVFGKGFADGAREGSPAAVEIVSVKGAQVTAYMKAMLQSYVSNVASIGQGTKGDPEAFDRIYAEYAKHAYTMKAETLEDTSHRKDITYQSLGYLIAFMMFSAVSMSEMILKEKENRTFLRLLSSPVSAKTYVLANVAVNFLVLTVQIILTLIFMKTVLRVDSGIPFGEMLLPLLLFALTAIGLSLLIVAFAKSSAAAGALQNLIITPTCLVAGCYIPATLMPESLLKVSHFLPQHWLLNAVDRLQHGQTFGSLYMNFFILLAFTAAFTVIAIYRFGRNNDTRLFV</sequence>
<gene>
    <name evidence="10" type="ORF">EAV92_14945</name>
</gene>
<dbReference type="PANTHER" id="PTHR30294:SF45">
    <property type="entry name" value="LINEARMYCIN RESISTANCE PERMEASE PROTEIN LNRN"/>
    <property type="match status" value="1"/>
</dbReference>
<evidence type="ECO:0000256" key="4">
    <source>
        <dbReference type="ARBA" id="ARBA00022475"/>
    </source>
</evidence>
<evidence type="ECO:0000313" key="10">
    <source>
        <dbReference type="EMBL" id="AYQ73756.1"/>
    </source>
</evidence>
<evidence type="ECO:0000256" key="2">
    <source>
        <dbReference type="ARBA" id="ARBA00007783"/>
    </source>
</evidence>
<dbReference type="EMBL" id="CP033433">
    <property type="protein sequence ID" value="AYQ73756.1"/>
    <property type="molecule type" value="Genomic_DNA"/>
</dbReference>
<evidence type="ECO:0000256" key="3">
    <source>
        <dbReference type="ARBA" id="ARBA00022448"/>
    </source>
</evidence>
<name>A0A3G3JZS4_9BACL</name>
<organism evidence="10 11">
    <name type="scientific">Cohnella candidum</name>
    <dbReference type="NCBI Taxonomy" id="2674991"/>
    <lineage>
        <taxon>Bacteria</taxon>
        <taxon>Bacillati</taxon>
        <taxon>Bacillota</taxon>
        <taxon>Bacilli</taxon>
        <taxon>Bacillales</taxon>
        <taxon>Paenibacillaceae</taxon>
        <taxon>Cohnella</taxon>
    </lineage>
</organism>
<accession>A0A3G3JZS4</accession>
<feature type="domain" description="ABC transmembrane type-2" evidence="9">
    <location>
        <begin position="150"/>
        <end position="374"/>
    </location>
</feature>
<feature type="transmembrane region" description="Helical" evidence="8">
    <location>
        <begin position="227"/>
        <end position="249"/>
    </location>
</feature>
<dbReference type="Gene3D" id="3.40.1710.10">
    <property type="entry name" value="abc type-2 transporter like domain"/>
    <property type="match status" value="1"/>
</dbReference>
<feature type="transmembrane region" description="Helical" evidence="8">
    <location>
        <begin position="349"/>
        <end position="369"/>
    </location>
</feature>
<evidence type="ECO:0000256" key="8">
    <source>
        <dbReference type="SAM" id="Phobius"/>
    </source>
</evidence>
<dbReference type="GO" id="GO:0140359">
    <property type="term" value="F:ABC-type transporter activity"/>
    <property type="evidence" value="ECO:0007669"/>
    <property type="project" value="InterPro"/>
</dbReference>
<feature type="transmembrane region" description="Helical" evidence="8">
    <location>
        <begin position="21"/>
        <end position="39"/>
    </location>
</feature>
<dbReference type="Proteomes" id="UP000269097">
    <property type="component" value="Chromosome"/>
</dbReference>